<organism evidence="2 3">
    <name type="scientific">Frondihabitans sucicola</name>
    <dbReference type="NCBI Taxonomy" id="1268041"/>
    <lineage>
        <taxon>Bacteria</taxon>
        <taxon>Bacillati</taxon>
        <taxon>Actinomycetota</taxon>
        <taxon>Actinomycetes</taxon>
        <taxon>Micrococcales</taxon>
        <taxon>Microbacteriaceae</taxon>
        <taxon>Frondihabitans</taxon>
    </lineage>
</organism>
<dbReference type="Pfam" id="PF05899">
    <property type="entry name" value="Cupin_3"/>
    <property type="match status" value="1"/>
</dbReference>
<proteinExistence type="predicted"/>
<name>A0ABN6Y657_9MICO</name>
<dbReference type="InterPro" id="IPR014710">
    <property type="entry name" value="RmlC-like_jellyroll"/>
</dbReference>
<gene>
    <name evidence="2" type="ORF">GCM10025867_37220</name>
</gene>
<dbReference type="Proteomes" id="UP001321486">
    <property type="component" value="Chromosome"/>
</dbReference>
<dbReference type="InterPro" id="IPR011051">
    <property type="entry name" value="RmlC_Cupin_sf"/>
</dbReference>
<dbReference type="RefSeq" id="WP_286344241.1">
    <property type="nucleotide sequence ID" value="NZ_AP027732.1"/>
</dbReference>
<feature type="domain" description="(S)-ureidoglycine aminohydrolase cupin" evidence="1">
    <location>
        <begin position="47"/>
        <end position="121"/>
    </location>
</feature>
<reference evidence="3" key="1">
    <citation type="journal article" date="2019" name="Int. J. Syst. Evol. Microbiol.">
        <title>The Global Catalogue of Microorganisms (GCM) 10K type strain sequencing project: providing services to taxonomists for standard genome sequencing and annotation.</title>
        <authorList>
            <consortium name="The Broad Institute Genomics Platform"/>
            <consortium name="The Broad Institute Genome Sequencing Center for Infectious Disease"/>
            <person name="Wu L."/>
            <person name="Ma J."/>
        </authorList>
    </citation>
    <scope>NUCLEOTIDE SEQUENCE [LARGE SCALE GENOMIC DNA]</scope>
    <source>
        <strain evidence="3">NBRC 108728</strain>
    </source>
</reference>
<evidence type="ECO:0000259" key="1">
    <source>
        <dbReference type="Pfam" id="PF05899"/>
    </source>
</evidence>
<protein>
    <submittedName>
        <fullName evidence="2">Cupin</fullName>
    </submittedName>
</protein>
<keyword evidence="3" id="KW-1185">Reference proteome</keyword>
<accession>A0ABN6Y657</accession>
<evidence type="ECO:0000313" key="3">
    <source>
        <dbReference type="Proteomes" id="UP001321486"/>
    </source>
</evidence>
<dbReference type="EMBL" id="AP027732">
    <property type="protein sequence ID" value="BDZ51481.1"/>
    <property type="molecule type" value="Genomic_DNA"/>
</dbReference>
<dbReference type="Gene3D" id="2.60.120.10">
    <property type="entry name" value="Jelly Rolls"/>
    <property type="match status" value="1"/>
</dbReference>
<dbReference type="InterPro" id="IPR008579">
    <property type="entry name" value="UGlyAH_Cupin_dom"/>
</dbReference>
<dbReference type="SUPFAM" id="SSF51182">
    <property type="entry name" value="RmlC-like cupins"/>
    <property type="match status" value="1"/>
</dbReference>
<sequence length="125" mass="12783">MTELLPPSAGFSATALALSLEPLPSAQLLAGLVDAGDVKTGVVELGAVGGVSFGLWEHTAGVSTDVEADEVFVVVSGRGRVEIAGSADEPATVILLEPGTIARLAAGSRTIWTIEEPLRKVWFAG</sequence>
<evidence type="ECO:0000313" key="2">
    <source>
        <dbReference type="EMBL" id="BDZ51481.1"/>
    </source>
</evidence>